<dbReference type="SUPFAM" id="SSF53720">
    <property type="entry name" value="ALDH-like"/>
    <property type="match status" value="1"/>
</dbReference>
<dbReference type="InterPro" id="IPR012394">
    <property type="entry name" value="Aldehyde_DH_NAD(P)"/>
</dbReference>
<protein>
    <recommendedName>
        <fullName evidence="4">Aldehyde dehydrogenase</fullName>
    </recommendedName>
</protein>
<dbReference type="FunFam" id="3.40.605.10:FF:000004">
    <property type="entry name" value="Aldehyde dehydrogenase"/>
    <property type="match status" value="1"/>
</dbReference>
<dbReference type="Pfam" id="PF00171">
    <property type="entry name" value="Aldedh"/>
    <property type="match status" value="1"/>
</dbReference>
<evidence type="ECO:0000256" key="5">
    <source>
        <dbReference type="PIRSR" id="PIRSR036492-1"/>
    </source>
</evidence>
<dbReference type="InterPro" id="IPR016163">
    <property type="entry name" value="Ald_DH_C"/>
</dbReference>
<dbReference type="AlphaFoldDB" id="B5I5I5"/>
<dbReference type="EMBL" id="CM000951">
    <property type="protein sequence ID" value="EDY60340.1"/>
    <property type="molecule type" value="Genomic_DNA"/>
</dbReference>
<dbReference type="GO" id="GO:0004029">
    <property type="term" value="F:aldehyde dehydrogenase (NAD+) activity"/>
    <property type="evidence" value="ECO:0007669"/>
    <property type="project" value="TreeGrafter"/>
</dbReference>
<comment type="similarity">
    <text evidence="1 4 7">Belongs to the aldehyde dehydrogenase family.</text>
</comment>
<dbReference type="FunFam" id="3.40.309.10:FF:000003">
    <property type="entry name" value="Aldehyde dehydrogenase"/>
    <property type="match status" value="1"/>
</dbReference>
<dbReference type="InterPro" id="IPR016161">
    <property type="entry name" value="Ald_DH/histidinol_DH"/>
</dbReference>
<dbReference type="InterPro" id="IPR029510">
    <property type="entry name" value="Ald_DH_CS_GLU"/>
</dbReference>
<dbReference type="CDD" id="cd07087">
    <property type="entry name" value="ALDH_F3-13-14_CALDH-like"/>
    <property type="match status" value="1"/>
</dbReference>
<dbReference type="PIRSF" id="PIRSF036492">
    <property type="entry name" value="ALDH"/>
    <property type="match status" value="1"/>
</dbReference>
<keyword evidence="3" id="KW-0520">NAD</keyword>
<dbReference type="InterPro" id="IPR015590">
    <property type="entry name" value="Aldehyde_DH_dom"/>
</dbReference>
<dbReference type="Gene3D" id="3.40.605.10">
    <property type="entry name" value="Aldehyde Dehydrogenase, Chain A, domain 1"/>
    <property type="match status" value="1"/>
</dbReference>
<feature type="domain" description="Aldehyde dehydrogenase" evidence="8">
    <location>
        <begin position="12"/>
        <end position="434"/>
    </location>
</feature>
<feature type="active site" evidence="5 6">
    <location>
        <position position="216"/>
    </location>
</feature>
<organism evidence="9 10">
    <name type="scientific">Streptomyces sviceus (strain ATCC 29083 / DSM 924 / JCM 4929 / NBRC 13980 / NCIMB 11184 / NRRL 5439 / UC 5370)</name>
    <dbReference type="NCBI Taxonomy" id="463191"/>
    <lineage>
        <taxon>Bacteria</taxon>
        <taxon>Bacillati</taxon>
        <taxon>Actinomycetota</taxon>
        <taxon>Actinomycetes</taxon>
        <taxon>Kitasatosporales</taxon>
        <taxon>Streptomycetaceae</taxon>
        <taxon>Streptomyces</taxon>
    </lineage>
</organism>
<evidence type="ECO:0000259" key="8">
    <source>
        <dbReference type="Pfam" id="PF00171"/>
    </source>
</evidence>
<dbReference type="Gene3D" id="3.40.309.10">
    <property type="entry name" value="Aldehyde Dehydrogenase, Chain A, domain 2"/>
    <property type="match status" value="1"/>
</dbReference>
<gene>
    <name evidence="9" type="ORF">SSEG_06807</name>
</gene>
<dbReference type="PROSITE" id="PS00687">
    <property type="entry name" value="ALDEHYDE_DEHYDR_GLU"/>
    <property type="match status" value="1"/>
</dbReference>
<dbReference type="PANTHER" id="PTHR43570">
    <property type="entry name" value="ALDEHYDE DEHYDROGENASE"/>
    <property type="match status" value="1"/>
</dbReference>
<evidence type="ECO:0000256" key="3">
    <source>
        <dbReference type="ARBA" id="ARBA00023027"/>
    </source>
</evidence>
<evidence type="ECO:0000313" key="9">
    <source>
        <dbReference type="EMBL" id="EDY60340.1"/>
    </source>
</evidence>
<dbReference type="eggNOG" id="COG1012">
    <property type="taxonomic scope" value="Bacteria"/>
</dbReference>
<dbReference type="InterPro" id="IPR016162">
    <property type="entry name" value="Ald_DH_N"/>
</dbReference>
<feature type="active site" evidence="5">
    <location>
        <position position="250"/>
    </location>
</feature>
<dbReference type="GO" id="GO:0005737">
    <property type="term" value="C:cytoplasm"/>
    <property type="evidence" value="ECO:0007669"/>
    <property type="project" value="TreeGrafter"/>
</dbReference>
<dbReference type="PROSITE" id="PS00070">
    <property type="entry name" value="ALDEHYDE_DEHYDR_CYS"/>
    <property type="match status" value="1"/>
</dbReference>
<reference evidence="9" key="1">
    <citation type="submission" date="2009-10" db="EMBL/GenBank/DDBJ databases">
        <title>The genome sequence of Streptomyces sviceus strain ATCC 29083.</title>
        <authorList>
            <consortium name="The Broad Institute Genome Sequencing Platform"/>
            <consortium name="Broad Institute Microbial Sequencing Center"/>
            <person name="Fischbach M."/>
            <person name="Godfrey P."/>
            <person name="Ward D."/>
            <person name="Young S."/>
            <person name="Zeng Q."/>
            <person name="Koehrsen M."/>
            <person name="Alvarado L."/>
            <person name="Berlin A.M."/>
            <person name="Bochicchio J."/>
            <person name="Borenstein D."/>
            <person name="Chapman S.B."/>
            <person name="Chen Z."/>
            <person name="Engels R."/>
            <person name="Freedman E."/>
            <person name="Gellesch M."/>
            <person name="Goldberg J."/>
            <person name="Griggs A."/>
            <person name="Gujja S."/>
            <person name="Heilman E.R."/>
            <person name="Heiman D.I."/>
            <person name="Hepburn T.A."/>
            <person name="Howarth C."/>
            <person name="Jen D."/>
            <person name="Larson L."/>
            <person name="Lewis B."/>
            <person name="Mehta T."/>
            <person name="Park D."/>
            <person name="Pearson M."/>
            <person name="Richards J."/>
            <person name="Roberts A."/>
            <person name="Saif S."/>
            <person name="Shea T.D."/>
            <person name="Shenoy N."/>
            <person name="Sisk P."/>
            <person name="Stolte C."/>
            <person name="Sykes S.N."/>
            <person name="Thomson T."/>
            <person name="Walk T."/>
            <person name="White J."/>
            <person name="Yandava C."/>
            <person name="Straight P."/>
            <person name="Clardy J."/>
            <person name="Hung D."/>
            <person name="Kolter R."/>
            <person name="Mekalanos J."/>
            <person name="Walker S."/>
            <person name="Walsh C.T."/>
            <person name="Wieland-Brown L.C."/>
            <person name="Haas B."/>
            <person name="Nusbaum C."/>
            <person name="Birren B."/>
        </authorList>
    </citation>
    <scope>NUCLEOTIDE SEQUENCE [LARGE SCALE GENOMIC DNA]</scope>
    <source>
        <strain evidence="9">ATCC 29083</strain>
    </source>
</reference>
<dbReference type="PANTHER" id="PTHR43570:SF16">
    <property type="entry name" value="ALDEHYDE DEHYDROGENASE TYPE III, ISOFORM Q"/>
    <property type="match status" value="1"/>
</dbReference>
<evidence type="ECO:0000256" key="7">
    <source>
        <dbReference type="RuleBase" id="RU003345"/>
    </source>
</evidence>
<dbReference type="HOGENOM" id="CLU_005391_3_1_11"/>
<evidence type="ECO:0000256" key="4">
    <source>
        <dbReference type="PIRNR" id="PIRNR036492"/>
    </source>
</evidence>
<sequence length="440" mass="47182">MNHPVPEQPADVVARLRATFRSGRTKPVEWRTTQLRRLRELLTENGTELAAALHADLGKSSTEAFRTEIDFTVREIDHTLDHLADWLRPESAPVPAHLGADASAWTQYDPLGVVLVIAPWNYPAQLLLAPVVGALAAGNAVVAKPSELAPATSAAVARLLPAYLDTDAVAVVEGGIPETTALLAERFDHIFYTGNGTVGRVVLRAAAEHLTPVTLELGGKSPAFVDRDADLTVVADRLARGKFLNAGQTCVAPDYVLTDPETASALEPLLKDAVDALYGSDPADSGEYGRIINERHFDRLTGLLDSGRTVVGGTSDRTTKYIAPTVLADVDPESPVMQEEIFGPILPIVTVPGLDEAIDFITDRDKPLALYVFTDSDTTRRRIADETSSGGLGYGLPLAHLTVSDLPFGGVGESGMGNYHGRYSIETFSHRKAILEKPLG</sequence>
<dbReference type="Proteomes" id="UP000002785">
    <property type="component" value="Chromosome"/>
</dbReference>
<dbReference type="RefSeq" id="WP_007379824.1">
    <property type="nucleotide sequence ID" value="NZ_CM000951.1"/>
</dbReference>
<dbReference type="InterPro" id="IPR016160">
    <property type="entry name" value="Ald_DH_CS_CYS"/>
</dbReference>
<keyword evidence="2 4" id="KW-0560">Oxidoreductase</keyword>
<dbReference type="OrthoDB" id="6882680at2"/>
<accession>B5I5I5</accession>
<keyword evidence="10" id="KW-1185">Reference proteome</keyword>
<proteinExistence type="inferred from homology"/>
<evidence type="ECO:0000256" key="2">
    <source>
        <dbReference type="ARBA" id="ARBA00023002"/>
    </source>
</evidence>
<name>B5I5I5_STRX2</name>
<evidence type="ECO:0000313" key="10">
    <source>
        <dbReference type="Proteomes" id="UP000002785"/>
    </source>
</evidence>
<dbReference type="GO" id="GO:0006081">
    <property type="term" value="P:aldehyde metabolic process"/>
    <property type="evidence" value="ECO:0007669"/>
    <property type="project" value="InterPro"/>
</dbReference>
<evidence type="ECO:0000256" key="1">
    <source>
        <dbReference type="ARBA" id="ARBA00009986"/>
    </source>
</evidence>
<evidence type="ECO:0000256" key="6">
    <source>
        <dbReference type="PROSITE-ProRule" id="PRU10007"/>
    </source>
</evidence>